<name>A0ABN8NDQ9_9CNID</name>
<feature type="non-terminal residue" evidence="2">
    <location>
        <position position="1"/>
    </location>
</feature>
<proteinExistence type="predicted"/>
<feature type="region of interest" description="Disordered" evidence="1">
    <location>
        <begin position="1"/>
        <end position="33"/>
    </location>
</feature>
<organism evidence="2 3">
    <name type="scientific">Porites lobata</name>
    <dbReference type="NCBI Taxonomy" id="104759"/>
    <lineage>
        <taxon>Eukaryota</taxon>
        <taxon>Metazoa</taxon>
        <taxon>Cnidaria</taxon>
        <taxon>Anthozoa</taxon>
        <taxon>Hexacorallia</taxon>
        <taxon>Scleractinia</taxon>
        <taxon>Fungiina</taxon>
        <taxon>Poritidae</taxon>
        <taxon>Porites</taxon>
    </lineage>
</organism>
<dbReference type="Proteomes" id="UP001159405">
    <property type="component" value="Unassembled WGS sequence"/>
</dbReference>
<evidence type="ECO:0000313" key="3">
    <source>
        <dbReference type="Proteomes" id="UP001159405"/>
    </source>
</evidence>
<protein>
    <submittedName>
        <fullName evidence="2">Uncharacterized protein</fullName>
    </submittedName>
</protein>
<sequence>DRSSGNRNASTVTSASTANDSQNGSSSNRNDNAVTSVAQAANAIAHQVRAAFASTSGLSFNLQDNLVPASRG</sequence>
<dbReference type="EMBL" id="CALNXK010000014">
    <property type="protein sequence ID" value="CAH3046646.1"/>
    <property type="molecule type" value="Genomic_DNA"/>
</dbReference>
<evidence type="ECO:0000256" key="1">
    <source>
        <dbReference type="SAM" id="MobiDB-lite"/>
    </source>
</evidence>
<feature type="non-terminal residue" evidence="2">
    <location>
        <position position="72"/>
    </location>
</feature>
<accession>A0ABN8NDQ9</accession>
<evidence type="ECO:0000313" key="2">
    <source>
        <dbReference type="EMBL" id="CAH3046646.1"/>
    </source>
</evidence>
<gene>
    <name evidence="2" type="ORF">PLOB_00008220</name>
</gene>
<keyword evidence="3" id="KW-1185">Reference proteome</keyword>
<reference evidence="2 3" key="1">
    <citation type="submission" date="2022-05" db="EMBL/GenBank/DDBJ databases">
        <authorList>
            <consortium name="Genoscope - CEA"/>
            <person name="William W."/>
        </authorList>
    </citation>
    <scope>NUCLEOTIDE SEQUENCE [LARGE SCALE GENOMIC DNA]</scope>
</reference>
<comment type="caution">
    <text evidence="2">The sequence shown here is derived from an EMBL/GenBank/DDBJ whole genome shotgun (WGS) entry which is preliminary data.</text>
</comment>